<gene>
    <name evidence="2" type="ORF">METZ01_LOCUS333790</name>
</gene>
<dbReference type="InterPro" id="IPR017937">
    <property type="entry name" value="Thioredoxin_CS"/>
</dbReference>
<dbReference type="EMBL" id="UINC01112180">
    <property type="protein sequence ID" value="SVC80936.1"/>
    <property type="molecule type" value="Genomic_DNA"/>
</dbReference>
<dbReference type="PROSITE" id="PS51352">
    <property type="entry name" value="THIOREDOXIN_2"/>
    <property type="match status" value="1"/>
</dbReference>
<feature type="domain" description="Thioredoxin" evidence="1">
    <location>
        <begin position="102"/>
        <end position="166"/>
    </location>
</feature>
<sequence length="166" mass="18070">MSRLFKLSVNLLFLLSVVAGFTGDAVAQNSQPAGLSTDEQKIVNYVMDEFAKSKAGKPNFSPRMAGEIQQKLGITITPQMVPSIERAVVTELKKIEMTYNQLDKGSKAPAFDLPAMAGGNVKLSDLKGKVVVVNFWATWCPPCLQEMPGLNEVYNAYKDKGVEVLG</sequence>
<dbReference type="InterPro" id="IPR000866">
    <property type="entry name" value="AhpC/TSA"/>
</dbReference>
<dbReference type="PANTHER" id="PTHR42852">
    <property type="entry name" value="THIOL:DISULFIDE INTERCHANGE PROTEIN DSBE"/>
    <property type="match status" value="1"/>
</dbReference>
<dbReference type="InterPro" id="IPR013766">
    <property type="entry name" value="Thioredoxin_domain"/>
</dbReference>
<proteinExistence type="predicted"/>
<dbReference type="PANTHER" id="PTHR42852:SF17">
    <property type="entry name" value="THIOREDOXIN-LIKE PROTEIN HI_1115"/>
    <property type="match status" value="1"/>
</dbReference>
<evidence type="ECO:0000259" key="1">
    <source>
        <dbReference type="PROSITE" id="PS51352"/>
    </source>
</evidence>
<reference evidence="2" key="1">
    <citation type="submission" date="2018-05" db="EMBL/GenBank/DDBJ databases">
        <authorList>
            <person name="Lanie J.A."/>
            <person name="Ng W.-L."/>
            <person name="Kazmierczak K.M."/>
            <person name="Andrzejewski T.M."/>
            <person name="Davidsen T.M."/>
            <person name="Wayne K.J."/>
            <person name="Tettelin H."/>
            <person name="Glass J.I."/>
            <person name="Rusch D."/>
            <person name="Podicherti R."/>
            <person name="Tsui H.-C.T."/>
            <person name="Winkler M.E."/>
        </authorList>
    </citation>
    <scope>NUCLEOTIDE SEQUENCE</scope>
</reference>
<dbReference type="PROSITE" id="PS00194">
    <property type="entry name" value="THIOREDOXIN_1"/>
    <property type="match status" value="1"/>
</dbReference>
<dbReference type="GO" id="GO:0016491">
    <property type="term" value="F:oxidoreductase activity"/>
    <property type="evidence" value="ECO:0007669"/>
    <property type="project" value="InterPro"/>
</dbReference>
<dbReference type="CDD" id="cd02966">
    <property type="entry name" value="TlpA_like_family"/>
    <property type="match status" value="1"/>
</dbReference>
<dbReference type="InterPro" id="IPR050553">
    <property type="entry name" value="Thioredoxin_ResA/DsbE_sf"/>
</dbReference>
<dbReference type="AlphaFoldDB" id="A0A382Q690"/>
<feature type="non-terminal residue" evidence="2">
    <location>
        <position position="166"/>
    </location>
</feature>
<accession>A0A382Q690</accession>
<dbReference type="Gene3D" id="3.40.30.10">
    <property type="entry name" value="Glutaredoxin"/>
    <property type="match status" value="1"/>
</dbReference>
<organism evidence="2">
    <name type="scientific">marine metagenome</name>
    <dbReference type="NCBI Taxonomy" id="408172"/>
    <lineage>
        <taxon>unclassified sequences</taxon>
        <taxon>metagenomes</taxon>
        <taxon>ecological metagenomes</taxon>
    </lineage>
</organism>
<dbReference type="GO" id="GO:0016209">
    <property type="term" value="F:antioxidant activity"/>
    <property type="evidence" value="ECO:0007669"/>
    <property type="project" value="InterPro"/>
</dbReference>
<dbReference type="SUPFAM" id="SSF52833">
    <property type="entry name" value="Thioredoxin-like"/>
    <property type="match status" value="1"/>
</dbReference>
<evidence type="ECO:0000313" key="2">
    <source>
        <dbReference type="EMBL" id="SVC80936.1"/>
    </source>
</evidence>
<dbReference type="InterPro" id="IPR036249">
    <property type="entry name" value="Thioredoxin-like_sf"/>
</dbReference>
<dbReference type="Pfam" id="PF00578">
    <property type="entry name" value="AhpC-TSA"/>
    <property type="match status" value="1"/>
</dbReference>
<protein>
    <recommendedName>
        <fullName evidence="1">Thioredoxin domain-containing protein</fullName>
    </recommendedName>
</protein>
<name>A0A382Q690_9ZZZZ</name>